<dbReference type="InterPro" id="IPR036129">
    <property type="entry name" value="Glycerate_kinase_sf"/>
</dbReference>
<evidence type="ECO:0000256" key="3">
    <source>
        <dbReference type="ARBA" id="ARBA00022777"/>
    </source>
</evidence>
<keyword evidence="2 4" id="KW-0808">Transferase</keyword>
<dbReference type="PANTHER" id="PTHR21599">
    <property type="entry name" value="GLYCERATE KINASE"/>
    <property type="match status" value="1"/>
</dbReference>
<evidence type="ECO:0000256" key="1">
    <source>
        <dbReference type="ARBA" id="ARBA00006284"/>
    </source>
</evidence>
<evidence type="ECO:0000313" key="5">
    <source>
        <dbReference type="EMBL" id="MBC6996184.1"/>
    </source>
</evidence>
<keyword evidence="3 4" id="KW-0418">Kinase</keyword>
<dbReference type="Pfam" id="PF02595">
    <property type="entry name" value="Gly_kinase"/>
    <property type="match status" value="1"/>
</dbReference>
<organism evidence="5 6">
    <name type="scientific">Neolewinella lacunae</name>
    <dbReference type="NCBI Taxonomy" id="1517758"/>
    <lineage>
        <taxon>Bacteria</taxon>
        <taxon>Pseudomonadati</taxon>
        <taxon>Bacteroidota</taxon>
        <taxon>Saprospiria</taxon>
        <taxon>Saprospirales</taxon>
        <taxon>Lewinellaceae</taxon>
        <taxon>Neolewinella</taxon>
    </lineage>
</organism>
<dbReference type="AlphaFoldDB" id="A0A923PRJ9"/>
<dbReference type="Proteomes" id="UP000650081">
    <property type="component" value="Unassembled WGS sequence"/>
</dbReference>
<dbReference type="PIRSF" id="PIRSF006078">
    <property type="entry name" value="GlxK"/>
    <property type="match status" value="1"/>
</dbReference>
<dbReference type="InterPro" id="IPR018193">
    <property type="entry name" value="Glyc_kinase_flavodox-like_fold"/>
</dbReference>
<comment type="caution">
    <text evidence="5">The sequence shown here is derived from an EMBL/GenBank/DDBJ whole genome shotgun (WGS) entry which is preliminary data.</text>
</comment>
<dbReference type="GO" id="GO:0008887">
    <property type="term" value="F:glycerate kinase activity"/>
    <property type="evidence" value="ECO:0007669"/>
    <property type="project" value="UniProtKB-UniRule"/>
</dbReference>
<dbReference type="NCBIfam" id="TIGR00045">
    <property type="entry name" value="glycerate kinase"/>
    <property type="match status" value="1"/>
</dbReference>
<dbReference type="EMBL" id="JACSIT010000150">
    <property type="protein sequence ID" value="MBC6996184.1"/>
    <property type="molecule type" value="Genomic_DNA"/>
</dbReference>
<dbReference type="RefSeq" id="WP_187468201.1">
    <property type="nucleotide sequence ID" value="NZ_JACSIT010000150.1"/>
</dbReference>
<dbReference type="Gene3D" id="3.90.1510.10">
    <property type="entry name" value="Glycerate kinase, domain 2"/>
    <property type="match status" value="1"/>
</dbReference>
<keyword evidence="6" id="KW-1185">Reference proteome</keyword>
<evidence type="ECO:0000256" key="2">
    <source>
        <dbReference type="ARBA" id="ARBA00022679"/>
    </source>
</evidence>
<dbReference type="InterPro" id="IPR004381">
    <property type="entry name" value="Glycerate_kinase"/>
</dbReference>
<proteinExistence type="inferred from homology"/>
<dbReference type="SUPFAM" id="SSF110738">
    <property type="entry name" value="Glycerate kinase I"/>
    <property type="match status" value="1"/>
</dbReference>
<gene>
    <name evidence="5" type="ORF">H9S92_18580</name>
</gene>
<evidence type="ECO:0000313" key="6">
    <source>
        <dbReference type="Proteomes" id="UP000650081"/>
    </source>
</evidence>
<evidence type="ECO:0000256" key="4">
    <source>
        <dbReference type="PIRNR" id="PIRNR006078"/>
    </source>
</evidence>
<dbReference type="Gene3D" id="3.40.50.10350">
    <property type="entry name" value="Glycerate kinase, domain 1"/>
    <property type="match status" value="1"/>
</dbReference>
<protein>
    <submittedName>
        <fullName evidence="5">Glycerate kinase</fullName>
    </submittedName>
</protein>
<dbReference type="GO" id="GO:0031388">
    <property type="term" value="P:organic acid phosphorylation"/>
    <property type="evidence" value="ECO:0007669"/>
    <property type="project" value="UniProtKB-UniRule"/>
</dbReference>
<name>A0A923PRJ9_9BACT</name>
<dbReference type="PANTHER" id="PTHR21599:SF0">
    <property type="entry name" value="GLYCERATE KINASE"/>
    <property type="match status" value="1"/>
</dbReference>
<comment type="similarity">
    <text evidence="1 4">Belongs to the glycerate kinase type-1 family.</text>
</comment>
<dbReference type="InterPro" id="IPR018197">
    <property type="entry name" value="Glycerate_kinase_RE-like"/>
</dbReference>
<accession>A0A923PRJ9</accession>
<reference evidence="5" key="1">
    <citation type="submission" date="2020-08" db="EMBL/GenBank/DDBJ databases">
        <title>Lewinella bacteria from marine environments.</title>
        <authorList>
            <person name="Zhong Y."/>
        </authorList>
    </citation>
    <scope>NUCLEOTIDE SEQUENCE</scope>
    <source>
        <strain evidence="5">KCTC 42187</strain>
    </source>
</reference>
<sequence>MNVLIAPDKFKGSLSAQEVCTALASGLARRYPAASLRCHPLADGGDGTLAILRKHLDLQPRPVPSADPLGRPITATYLLGPDNAFIEVASASGLVLLNPTERNPLNTNTHGTGLLLADALTRGVQNIFLLLGGSATHDVGTGIATALGFRFTDEREQAVLPSGGNLQKIRQIHPPAEQPWAEKNIVLLCDVTNPLLGPHGAAHTYAAQKGAGPKAIESLEAGTRSFSELLAEHYGADIAALPGGGAAGGIGAGLSALLGARLRSGFQTISALTHLEAAIAWADHVVTGEGQLDGQSLQGKVVGGVLDICVQQQKPCSIVVGRNATEGSVQFPSVVQQVQEIMSLTNQTEDAMRGAARYLGELGARMVL</sequence>